<comment type="caution">
    <text evidence="2">The sequence shown here is derived from an EMBL/GenBank/DDBJ whole genome shotgun (WGS) entry which is preliminary data.</text>
</comment>
<protein>
    <submittedName>
        <fullName evidence="2">FAD-dependent oxidoreductase</fullName>
    </submittedName>
</protein>
<dbReference type="GO" id="GO:0004497">
    <property type="term" value="F:monooxygenase activity"/>
    <property type="evidence" value="ECO:0007669"/>
    <property type="project" value="TreeGrafter"/>
</dbReference>
<sequence>MEKVDTIVVGGGQAGIAMSEHLRDQGVGHLVLERGRIAERWRTGRWDSLVANGPAWHDRFPHRTFAGDGEAFPDKESVAQYFADYAAQIAAPVREGVTVTRATRIEGTRRFRVETSAGVFDARNIVAATGPFQRPLIPPLVPQDAGFSQLHSADYRNPGQLAPGAVLVVGGGSSGVQIADELMQAGRRVFLSVGPHGRPPRAYRGRDYCWWLGVLGKWDIDTPAPGTEHVTIAVSGAQGGKTIEFRALAHQGMTLLGRAEGFEGGVMRFAPDLRENIRKGDENYLSVLDEADAWALRHGLALPEEPQARVLPPDPACVSDPILSLDLAAEGITTILWATGYGYDFSWLQVDTFDAEGRPLHARGVSRVPGVYFVGLPWQTRRGSAFIWGVWHDARFIADQIGIQRAYSVYDEGMRAAGR</sequence>
<evidence type="ECO:0000313" key="3">
    <source>
        <dbReference type="Proteomes" id="UP000244810"/>
    </source>
</evidence>
<proteinExistence type="predicted"/>
<dbReference type="PANTHER" id="PTHR43539">
    <property type="entry name" value="FLAVIN-BINDING MONOOXYGENASE-LIKE PROTEIN (AFU_ORTHOLOGUE AFUA_4G09220)"/>
    <property type="match status" value="1"/>
</dbReference>
<dbReference type="AlphaFoldDB" id="A0A2T7UPH8"/>
<evidence type="ECO:0000313" key="2">
    <source>
        <dbReference type="EMBL" id="PVE46521.1"/>
    </source>
</evidence>
<dbReference type="Pfam" id="PF13738">
    <property type="entry name" value="Pyr_redox_3"/>
    <property type="match status" value="1"/>
</dbReference>
<dbReference type="PRINTS" id="PR00411">
    <property type="entry name" value="PNDRDTASEI"/>
</dbReference>
<dbReference type="SUPFAM" id="SSF51905">
    <property type="entry name" value="FAD/NAD(P)-binding domain"/>
    <property type="match status" value="1"/>
</dbReference>
<name>A0A2T7UPH8_9RHOB</name>
<dbReference type="InterPro" id="IPR050982">
    <property type="entry name" value="Auxin_biosynth/cation_transpt"/>
</dbReference>
<dbReference type="EMBL" id="QDDR01000008">
    <property type="protein sequence ID" value="PVE46521.1"/>
    <property type="molecule type" value="Genomic_DNA"/>
</dbReference>
<organism evidence="2 3">
    <name type="scientific">Pararhodobacter aggregans</name>
    <dbReference type="NCBI Taxonomy" id="404875"/>
    <lineage>
        <taxon>Bacteria</taxon>
        <taxon>Pseudomonadati</taxon>
        <taxon>Pseudomonadota</taxon>
        <taxon>Alphaproteobacteria</taxon>
        <taxon>Rhodobacterales</taxon>
        <taxon>Paracoccaceae</taxon>
        <taxon>Pararhodobacter</taxon>
    </lineage>
</organism>
<accession>A0A2T7UPH8</accession>
<dbReference type="GO" id="GO:0050660">
    <property type="term" value="F:flavin adenine dinucleotide binding"/>
    <property type="evidence" value="ECO:0007669"/>
    <property type="project" value="TreeGrafter"/>
</dbReference>
<dbReference type="OrthoDB" id="9773233at2"/>
<dbReference type="PANTHER" id="PTHR43539:SF78">
    <property type="entry name" value="FLAVIN-CONTAINING MONOOXYGENASE"/>
    <property type="match status" value="1"/>
</dbReference>
<dbReference type="PRINTS" id="PR00368">
    <property type="entry name" value="FADPNR"/>
</dbReference>
<keyword evidence="1" id="KW-0560">Oxidoreductase</keyword>
<dbReference type="RefSeq" id="WP_107752634.1">
    <property type="nucleotide sequence ID" value="NZ_QBKF01000008.1"/>
</dbReference>
<keyword evidence="3" id="KW-1185">Reference proteome</keyword>
<evidence type="ECO:0000256" key="1">
    <source>
        <dbReference type="ARBA" id="ARBA00023002"/>
    </source>
</evidence>
<gene>
    <name evidence="2" type="ORF">DDE23_15315</name>
</gene>
<dbReference type="Proteomes" id="UP000244810">
    <property type="component" value="Unassembled WGS sequence"/>
</dbReference>
<reference evidence="2 3" key="1">
    <citation type="journal article" date="2011" name="Syst. Appl. Microbiol.">
        <title>Defluviimonas denitrificans gen. nov., sp. nov., and Pararhodobacter aggregans gen. nov., sp. nov., non-phototrophic Rhodobacteraceae from the biofilter of a marine aquaculture.</title>
        <authorList>
            <person name="Foesel B.U."/>
            <person name="Drake H.L."/>
            <person name="Schramm A."/>
        </authorList>
    </citation>
    <scope>NUCLEOTIDE SEQUENCE [LARGE SCALE GENOMIC DNA]</scope>
    <source>
        <strain evidence="2 3">D1-19</strain>
    </source>
</reference>
<dbReference type="Gene3D" id="3.50.50.60">
    <property type="entry name" value="FAD/NAD(P)-binding domain"/>
    <property type="match status" value="2"/>
</dbReference>
<dbReference type="InterPro" id="IPR036188">
    <property type="entry name" value="FAD/NAD-bd_sf"/>
</dbReference>